<proteinExistence type="predicted"/>
<sequence>MDGGCVPDRGLAELYALWEFAAPLIPPVPVRPQGGGRRRIDDRAVLAAICDLTQAGCSWWKLPQAMFAVTRATAYCRFIEWTKAGLWPALHLVLRRLQRLVVFRTRASGRGDGPRDAGHRDAATRVTRIRDGGQHVGASSPATAALPSRVAVQAARPPVPLPAATSLKAAPDVARAGRCQACGHRRLAAS</sequence>
<evidence type="ECO:0000313" key="2">
    <source>
        <dbReference type="EMBL" id="MFC0531378.1"/>
    </source>
</evidence>
<comment type="caution">
    <text evidence="2">The sequence shown here is derived from an EMBL/GenBank/DDBJ whole genome shotgun (WGS) entry which is preliminary data.</text>
</comment>
<organism evidence="2 3">
    <name type="scientific">Phytohabitans kaempferiae</name>
    <dbReference type="NCBI Taxonomy" id="1620943"/>
    <lineage>
        <taxon>Bacteria</taxon>
        <taxon>Bacillati</taxon>
        <taxon>Actinomycetota</taxon>
        <taxon>Actinomycetes</taxon>
        <taxon>Micromonosporales</taxon>
        <taxon>Micromonosporaceae</taxon>
    </lineage>
</organism>
<dbReference type="RefSeq" id="WP_377255705.1">
    <property type="nucleotide sequence ID" value="NZ_JBHLUH010000059.1"/>
</dbReference>
<feature type="domain" description="Insertion element IS402-like" evidence="1">
    <location>
        <begin position="16"/>
        <end position="91"/>
    </location>
</feature>
<dbReference type="EMBL" id="JBHLUH010000059">
    <property type="protein sequence ID" value="MFC0531378.1"/>
    <property type="molecule type" value="Genomic_DNA"/>
</dbReference>
<dbReference type="Pfam" id="PF13340">
    <property type="entry name" value="DUF4096"/>
    <property type="match status" value="1"/>
</dbReference>
<accession>A0ABV6MAD4</accession>
<evidence type="ECO:0000313" key="3">
    <source>
        <dbReference type="Proteomes" id="UP001589867"/>
    </source>
</evidence>
<dbReference type="Proteomes" id="UP001589867">
    <property type="component" value="Unassembled WGS sequence"/>
</dbReference>
<gene>
    <name evidence="2" type="ORF">ACFFIA_27415</name>
</gene>
<dbReference type="InterPro" id="IPR025161">
    <property type="entry name" value="IS402-like_dom"/>
</dbReference>
<keyword evidence="3" id="KW-1185">Reference proteome</keyword>
<protein>
    <submittedName>
        <fullName evidence="2">Transposase</fullName>
    </submittedName>
</protein>
<reference evidence="2 3" key="1">
    <citation type="submission" date="2024-09" db="EMBL/GenBank/DDBJ databases">
        <authorList>
            <person name="Sun Q."/>
            <person name="Mori K."/>
        </authorList>
    </citation>
    <scope>NUCLEOTIDE SEQUENCE [LARGE SCALE GENOMIC DNA]</scope>
    <source>
        <strain evidence="2 3">TBRC 3947</strain>
    </source>
</reference>
<name>A0ABV6MAD4_9ACTN</name>
<evidence type="ECO:0000259" key="1">
    <source>
        <dbReference type="Pfam" id="PF13340"/>
    </source>
</evidence>